<dbReference type="EMBL" id="JAAAPX010000029">
    <property type="protein sequence ID" value="KAF4239877.1"/>
    <property type="molecule type" value="Genomic_DNA"/>
</dbReference>
<evidence type="ECO:0000313" key="3">
    <source>
        <dbReference type="Proteomes" id="UP000653565"/>
    </source>
</evidence>
<evidence type="ECO:0008006" key="4">
    <source>
        <dbReference type="Google" id="ProtNLM"/>
    </source>
</evidence>
<sequence length="472" mass="51237">MGSANVSWTPPAWGEYNLTRDCDLFGQFFSGISRNGLLNAPLGITVRFFRSAFPPHISPEPTVPQIVELWQAIAANYTSGIGAEEMFNSVYEGAQGPCHDAYCGAVGFQGNADLVGNGVMIAYIIEAALVSLFLVAMGLQHLKSRLYQEGSGSKQTVGYISAAARALDAFRGSIANFWSSAAVLSLTMLIVSLRITSRAKIDADRALLAWRSGSAVSAYDIQLATIVSCFSLFPVLILGLLIKNRGHRRWLVGSVHVILYVLVLVQIRLAISRSVGSTIKSSLGAACNPSTVDRVFRKYGSPVFYVLLAVPVSLVVLLAAAAVLFRGCRSGSENQAEQTKAWQLVTNLLRLYGDSLRAFTSVACFVLMWASIGLLLSMRSFIIENVGHNDPALEWTFGQFLALATWIPLGVEWAYILIFGLQRGLEGHVPKDYAVMHTSDTALSPASQVHYHRPADAAELIQDVQQQTEATK</sequence>
<keyword evidence="1" id="KW-1133">Transmembrane helix</keyword>
<feature type="transmembrane region" description="Helical" evidence="1">
    <location>
        <begin position="250"/>
        <end position="271"/>
    </location>
</feature>
<reference evidence="2" key="2">
    <citation type="submission" date="2020-04" db="EMBL/GenBank/DDBJ databases">
        <authorList>
            <person name="Santos R.A.C."/>
            <person name="Steenwyk J.L."/>
            <person name="Rivero-Menendez O."/>
            <person name="Mead M.E."/>
            <person name="Silva L.P."/>
            <person name="Bastos R.W."/>
            <person name="Alastruey-Izquierdo A."/>
            <person name="Goldman G.H."/>
            <person name="Rokas A."/>
        </authorList>
    </citation>
    <scope>NUCLEOTIDE SEQUENCE</scope>
    <source>
        <strain evidence="2">CNM-CM6805</strain>
    </source>
</reference>
<comment type="caution">
    <text evidence="2">The sequence shown here is derived from an EMBL/GenBank/DDBJ whole genome shotgun (WGS) entry which is preliminary data.</text>
</comment>
<evidence type="ECO:0000256" key="1">
    <source>
        <dbReference type="SAM" id="Phobius"/>
    </source>
</evidence>
<dbReference type="Proteomes" id="UP000653565">
    <property type="component" value="Unassembled WGS sequence"/>
</dbReference>
<feature type="transmembrane region" description="Helical" evidence="1">
    <location>
        <begin position="397"/>
        <end position="421"/>
    </location>
</feature>
<keyword evidence="3" id="KW-1185">Reference proteome</keyword>
<name>A0A8H4MEA8_9EURO</name>
<feature type="transmembrane region" description="Helical" evidence="1">
    <location>
        <begin position="216"/>
        <end position="238"/>
    </location>
</feature>
<organism evidence="2 3">
    <name type="scientific">Aspergillus fumigatiaffinis</name>
    <dbReference type="NCBI Taxonomy" id="340414"/>
    <lineage>
        <taxon>Eukaryota</taxon>
        <taxon>Fungi</taxon>
        <taxon>Dikarya</taxon>
        <taxon>Ascomycota</taxon>
        <taxon>Pezizomycotina</taxon>
        <taxon>Eurotiomycetes</taxon>
        <taxon>Eurotiomycetidae</taxon>
        <taxon>Eurotiales</taxon>
        <taxon>Aspergillaceae</taxon>
        <taxon>Aspergillus</taxon>
        <taxon>Aspergillus subgen. Fumigati</taxon>
    </lineage>
</organism>
<feature type="transmembrane region" description="Helical" evidence="1">
    <location>
        <begin position="120"/>
        <end position="139"/>
    </location>
</feature>
<accession>A0A8H4MEA8</accession>
<reference evidence="2" key="1">
    <citation type="journal article" date="2020" name="bioRxiv">
        <title>Genomic and phenotypic heterogeneity of clinical isolates of the human pathogens Aspergillus fumigatus, Aspergillus lentulus and Aspergillus fumigatiaffinis.</title>
        <authorList>
            <person name="dos Santos R.A.C."/>
            <person name="Steenwyk J.L."/>
            <person name="Rivero-Menendez O."/>
            <person name="Mead M.E."/>
            <person name="Silva L.P."/>
            <person name="Bastos R.W."/>
            <person name="Alastruey-Izquierdo A."/>
            <person name="Goldman G.H."/>
            <person name="Rokas A."/>
        </authorList>
    </citation>
    <scope>NUCLEOTIDE SEQUENCE</scope>
    <source>
        <strain evidence="2">CNM-CM6805</strain>
    </source>
</reference>
<evidence type="ECO:0000313" key="2">
    <source>
        <dbReference type="EMBL" id="KAF4239877.1"/>
    </source>
</evidence>
<feature type="transmembrane region" description="Helical" evidence="1">
    <location>
        <begin position="175"/>
        <end position="196"/>
    </location>
</feature>
<keyword evidence="1" id="KW-0812">Transmembrane</keyword>
<proteinExistence type="predicted"/>
<feature type="transmembrane region" description="Helical" evidence="1">
    <location>
        <begin position="358"/>
        <end position="377"/>
    </location>
</feature>
<feature type="transmembrane region" description="Helical" evidence="1">
    <location>
        <begin position="303"/>
        <end position="325"/>
    </location>
</feature>
<dbReference type="OrthoDB" id="4582561at2759"/>
<keyword evidence="1" id="KW-0472">Membrane</keyword>
<gene>
    <name evidence="2" type="ORF">CNMCM6805_005334</name>
</gene>
<dbReference type="AlphaFoldDB" id="A0A8H4MEA8"/>
<protein>
    <recommendedName>
        <fullName evidence="4">Integral membrane protein</fullName>
    </recommendedName>
</protein>